<dbReference type="SUPFAM" id="SSF143865">
    <property type="entry name" value="CorA soluble domain-like"/>
    <property type="match status" value="1"/>
</dbReference>
<keyword evidence="6" id="KW-0460">Magnesium</keyword>
<feature type="transmembrane region" description="Helical" evidence="13">
    <location>
        <begin position="321"/>
        <end position="341"/>
    </location>
</feature>
<dbReference type="EMBL" id="SMAO01000016">
    <property type="protein sequence ID" value="TCT17977.1"/>
    <property type="molecule type" value="Genomic_DNA"/>
</dbReference>
<keyword evidence="4" id="KW-1003">Cell membrane</keyword>
<evidence type="ECO:0000256" key="6">
    <source>
        <dbReference type="ARBA" id="ARBA00022842"/>
    </source>
</evidence>
<comment type="subcellular location">
    <subcellularLocation>
        <location evidence="1">Cell membrane</location>
        <topology evidence="1">Multi-pass membrane protein</topology>
    </subcellularLocation>
</comment>
<evidence type="ECO:0000256" key="5">
    <source>
        <dbReference type="ARBA" id="ARBA00022692"/>
    </source>
</evidence>
<dbReference type="InterPro" id="IPR045861">
    <property type="entry name" value="CorA_cytoplasmic_dom"/>
</dbReference>
<evidence type="ECO:0000313" key="15">
    <source>
        <dbReference type="Proteomes" id="UP000295717"/>
    </source>
</evidence>
<keyword evidence="5 13" id="KW-0812">Transmembrane</keyword>
<dbReference type="Proteomes" id="UP000295717">
    <property type="component" value="Unassembled WGS sequence"/>
</dbReference>
<evidence type="ECO:0000313" key="14">
    <source>
        <dbReference type="EMBL" id="TCT17977.1"/>
    </source>
</evidence>
<dbReference type="GO" id="GO:0015087">
    <property type="term" value="F:cobalt ion transmembrane transporter activity"/>
    <property type="evidence" value="ECO:0007669"/>
    <property type="project" value="TreeGrafter"/>
</dbReference>
<dbReference type="Gene3D" id="1.20.58.340">
    <property type="entry name" value="Magnesium transport protein CorA, transmembrane region"/>
    <property type="match status" value="2"/>
</dbReference>
<keyword evidence="7 13" id="KW-1133">Transmembrane helix</keyword>
<dbReference type="Gene3D" id="3.30.460.20">
    <property type="entry name" value="CorA soluble domain-like"/>
    <property type="match status" value="1"/>
</dbReference>
<evidence type="ECO:0000256" key="7">
    <source>
        <dbReference type="ARBA" id="ARBA00022989"/>
    </source>
</evidence>
<evidence type="ECO:0000256" key="8">
    <source>
        <dbReference type="ARBA" id="ARBA00023065"/>
    </source>
</evidence>
<evidence type="ECO:0000256" key="4">
    <source>
        <dbReference type="ARBA" id="ARBA00022475"/>
    </source>
</evidence>
<keyword evidence="12" id="KW-0175">Coiled coil</keyword>
<accession>A0A4V2V0R6</accession>
<organism evidence="14 15">
    <name type="scientific">Thiobaca trueperi</name>
    <dbReference type="NCBI Taxonomy" id="127458"/>
    <lineage>
        <taxon>Bacteria</taxon>
        <taxon>Pseudomonadati</taxon>
        <taxon>Pseudomonadota</taxon>
        <taxon>Gammaproteobacteria</taxon>
        <taxon>Chromatiales</taxon>
        <taxon>Chromatiaceae</taxon>
        <taxon>Thiobaca</taxon>
    </lineage>
</organism>
<comment type="caution">
    <text evidence="14">The sequence shown here is derived from an EMBL/GenBank/DDBJ whole genome shotgun (WGS) entry which is preliminary data.</text>
</comment>
<evidence type="ECO:0000256" key="13">
    <source>
        <dbReference type="SAM" id="Phobius"/>
    </source>
</evidence>
<evidence type="ECO:0000256" key="2">
    <source>
        <dbReference type="ARBA" id="ARBA00009765"/>
    </source>
</evidence>
<dbReference type="AlphaFoldDB" id="A0A4V2V0R6"/>
<evidence type="ECO:0000256" key="11">
    <source>
        <dbReference type="ARBA" id="ARBA00045497"/>
    </source>
</evidence>
<dbReference type="GO" id="GO:0015095">
    <property type="term" value="F:magnesium ion transmembrane transporter activity"/>
    <property type="evidence" value="ECO:0007669"/>
    <property type="project" value="TreeGrafter"/>
</dbReference>
<dbReference type="SUPFAM" id="SSF144083">
    <property type="entry name" value="Magnesium transport protein CorA, transmembrane region"/>
    <property type="match status" value="1"/>
</dbReference>
<feature type="coiled-coil region" evidence="12">
    <location>
        <begin position="171"/>
        <end position="219"/>
    </location>
</feature>
<gene>
    <name evidence="14" type="ORF">EDC35_11615</name>
</gene>
<dbReference type="GO" id="GO:0000287">
    <property type="term" value="F:magnesium ion binding"/>
    <property type="evidence" value="ECO:0007669"/>
    <property type="project" value="TreeGrafter"/>
</dbReference>
<evidence type="ECO:0000256" key="1">
    <source>
        <dbReference type="ARBA" id="ARBA00004651"/>
    </source>
</evidence>
<evidence type="ECO:0000256" key="12">
    <source>
        <dbReference type="SAM" id="Coils"/>
    </source>
</evidence>
<dbReference type="RefSeq" id="WP_132978701.1">
    <property type="nucleotide sequence ID" value="NZ_SMAO01000016.1"/>
</dbReference>
<keyword evidence="3" id="KW-0813">Transport</keyword>
<evidence type="ECO:0000256" key="9">
    <source>
        <dbReference type="ARBA" id="ARBA00023136"/>
    </source>
</evidence>
<evidence type="ECO:0000256" key="3">
    <source>
        <dbReference type="ARBA" id="ARBA00022448"/>
    </source>
</evidence>
<sequence>MITARHYDPDTTTPDIPLTALSQRQSILSVSGVNWINIEMQGDDSAQVNALMDLFDLDEQFCIHVQDMVSPPDHNRVSLPTFDAVKTYALFRLNMLSINKTLLHGTPFTEDDIDHEQVSLIGLNNTLLSFQQGNIDGDVFGPVRLAIEKNKYQIREHRVNHLFYLILETILDEYFKIVAAIREQFDDLEEQQQQRYADEQELMREIIRLKKIIRFLRRETIHLKRAFDDIRKNEHVFSIDAATSIYYETIRNHINELLSYYDYGSDNLTDLINVSISLSGAKMQRVMKTLTLVSSIFIPLTFIAGVYGMNFENMPELAWPYGYFMVLGVMATISAVTLLLFRKWF</sequence>
<dbReference type="FunFam" id="1.20.58.340:FF:000004">
    <property type="entry name" value="Magnesium transport protein CorA"/>
    <property type="match status" value="1"/>
</dbReference>
<keyword evidence="8" id="KW-0406">Ion transport</keyword>
<feature type="transmembrane region" description="Helical" evidence="13">
    <location>
        <begin position="289"/>
        <end position="309"/>
    </location>
</feature>
<dbReference type="PANTHER" id="PTHR46494">
    <property type="entry name" value="CORA FAMILY METAL ION TRANSPORTER (EUROFUNG)"/>
    <property type="match status" value="1"/>
</dbReference>
<comment type="similarity">
    <text evidence="2">Belongs to the CorA metal ion transporter (MIT) (TC 1.A.35) family.</text>
</comment>
<dbReference type="InterPro" id="IPR002523">
    <property type="entry name" value="MgTranspt_CorA/ZnTranspt_ZntB"/>
</dbReference>
<proteinExistence type="inferred from homology"/>
<comment type="function">
    <text evidence="11">Mediates influx of magnesium ions. Alternates between open and closed states. Activated by low cytoplasmic Mg(2+) levels. Inactive when cytoplasmic Mg(2+) levels are high.</text>
</comment>
<dbReference type="Pfam" id="PF01544">
    <property type="entry name" value="CorA"/>
    <property type="match status" value="1"/>
</dbReference>
<comment type="catalytic activity">
    <reaction evidence="10">
        <text>Mg(2+)(in) = Mg(2+)(out)</text>
        <dbReference type="Rhea" id="RHEA:29827"/>
        <dbReference type="ChEBI" id="CHEBI:18420"/>
    </reaction>
</comment>
<evidence type="ECO:0000256" key="10">
    <source>
        <dbReference type="ARBA" id="ARBA00034269"/>
    </source>
</evidence>
<name>A0A4V2V0R6_9GAMM</name>
<keyword evidence="9 13" id="KW-0472">Membrane</keyword>
<dbReference type="OrthoDB" id="9803416at2"/>
<dbReference type="GO" id="GO:0050897">
    <property type="term" value="F:cobalt ion binding"/>
    <property type="evidence" value="ECO:0007669"/>
    <property type="project" value="TreeGrafter"/>
</dbReference>
<dbReference type="InterPro" id="IPR045863">
    <property type="entry name" value="CorA_TM1_TM2"/>
</dbReference>
<keyword evidence="15" id="KW-1185">Reference proteome</keyword>
<dbReference type="GO" id="GO:0005886">
    <property type="term" value="C:plasma membrane"/>
    <property type="evidence" value="ECO:0007669"/>
    <property type="project" value="UniProtKB-SubCell"/>
</dbReference>
<reference evidence="14 15" key="1">
    <citation type="submission" date="2019-03" db="EMBL/GenBank/DDBJ databases">
        <title>Genomic Encyclopedia of Type Strains, Phase IV (KMG-IV): sequencing the most valuable type-strain genomes for metagenomic binning, comparative biology and taxonomic classification.</title>
        <authorList>
            <person name="Goeker M."/>
        </authorList>
    </citation>
    <scope>NUCLEOTIDE SEQUENCE [LARGE SCALE GENOMIC DNA]</scope>
    <source>
        <strain evidence="14 15">DSM 13587</strain>
    </source>
</reference>
<dbReference type="PANTHER" id="PTHR46494:SF1">
    <property type="entry name" value="CORA FAMILY METAL ION TRANSPORTER (EUROFUNG)"/>
    <property type="match status" value="1"/>
</dbReference>
<protein>
    <submittedName>
        <fullName evidence="14">Magnesium/cobalt transport protein CorA</fullName>
    </submittedName>
</protein>